<evidence type="ECO:0000313" key="10">
    <source>
        <dbReference type="EMBL" id="MBC8592295.1"/>
    </source>
</evidence>
<reference evidence="10" key="1">
    <citation type="submission" date="2020-08" db="EMBL/GenBank/DDBJ databases">
        <title>Genome public.</title>
        <authorList>
            <person name="Liu C."/>
            <person name="Sun Q."/>
        </authorList>
    </citation>
    <scope>NUCLEOTIDE SEQUENCE</scope>
    <source>
        <strain evidence="10">N12</strain>
    </source>
</reference>
<keyword evidence="3" id="KW-0597">Phosphoprotein</keyword>
<feature type="coiled-coil region" evidence="7">
    <location>
        <begin position="426"/>
        <end position="453"/>
    </location>
</feature>
<dbReference type="InterPro" id="IPR036097">
    <property type="entry name" value="HisK_dim/P_sf"/>
</dbReference>
<dbReference type="EC" id="2.7.13.3" evidence="2"/>
<dbReference type="EMBL" id="JACRTF010000001">
    <property type="protein sequence ID" value="MBC8592295.1"/>
    <property type="molecule type" value="Genomic_DNA"/>
</dbReference>
<feature type="domain" description="Histidine kinase" evidence="9">
    <location>
        <begin position="460"/>
        <end position="672"/>
    </location>
</feature>
<dbReference type="CDD" id="cd00082">
    <property type="entry name" value="HisKA"/>
    <property type="match status" value="1"/>
</dbReference>
<dbReference type="Gene3D" id="3.30.565.10">
    <property type="entry name" value="Histidine kinase-like ATPase, C-terminal domain"/>
    <property type="match status" value="1"/>
</dbReference>
<dbReference type="GO" id="GO:0000155">
    <property type="term" value="F:phosphorelay sensor kinase activity"/>
    <property type="evidence" value="ECO:0007669"/>
    <property type="project" value="InterPro"/>
</dbReference>
<dbReference type="PANTHER" id="PTHR43711:SF31">
    <property type="entry name" value="HISTIDINE KINASE"/>
    <property type="match status" value="1"/>
</dbReference>
<dbReference type="PRINTS" id="PR00344">
    <property type="entry name" value="BCTRLSENSOR"/>
</dbReference>
<keyword evidence="7" id="KW-0175">Coiled coil</keyword>
<accession>A0A926F1I6</accession>
<evidence type="ECO:0000256" key="2">
    <source>
        <dbReference type="ARBA" id="ARBA00012438"/>
    </source>
</evidence>
<dbReference type="InterPro" id="IPR005467">
    <property type="entry name" value="His_kinase_dom"/>
</dbReference>
<dbReference type="PROSITE" id="PS50109">
    <property type="entry name" value="HIS_KIN"/>
    <property type="match status" value="1"/>
</dbReference>
<dbReference type="PANTHER" id="PTHR43711">
    <property type="entry name" value="TWO-COMPONENT HISTIDINE KINASE"/>
    <property type="match status" value="1"/>
</dbReference>
<keyword evidence="8" id="KW-0472">Membrane</keyword>
<keyword evidence="8" id="KW-1133">Transmembrane helix</keyword>
<keyword evidence="8" id="KW-0812">Transmembrane</keyword>
<evidence type="ECO:0000256" key="7">
    <source>
        <dbReference type="SAM" id="Coils"/>
    </source>
</evidence>
<dbReference type="SUPFAM" id="SSF47384">
    <property type="entry name" value="Homodimeric domain of signal transducing histidine kinase"/>
    <property type="match status" value="1"/>
</dbReference>
<evidence type="ECO:0000259" key="9">
    <source>
        <dbReference type="PROSITE" id="PS50109"/>
    </source>
</evidence>
<dbReference type="Pfam" id="PF00512">
    <property type="entry name" value="HisKA"/>
    <property type="match status" value="1"/>
</dbReference>
<keyword evidence="4" id="KW-0808">Transferase</keyword>
<dbReference type="SUPFAM" id="SSF48452">
    <property type="entry name" value="TPR-like"/>
    <property type="match status" value="2"/>
</dbReference>
<dbReference type="Gene3D" id="1.10.287.130">
    <property type="match status" value="1"/>
</dbReference>
<dbReference type="InterPro" id="IPR004358">
    <property type="entry name" value="Sig_transdc_His_kin-like_C"/>
</dbReference>
<keyword evidence="6" id="KW-0902">Two-component regulatory system</keyword>
<evidence type="ECO:0000256" key="3">
    <source>
        <dbReference type="ARBA" id="ARBA00022553"/>
    </source>
</evidence>
<dbReference type="InterPro" id="IPR003661">
    <property type="entry name" value="HisK_dim/P_dom"/>
</dbReference>
<evidence type="ECO:0000256" key="6">
    <source>
        <dbReference type="ARBA" id="ARBA00023012"/>
    </source>
</evidence>
<dbReference type="Gene3D" id="1.25.40.10">
    <property type="entry name" value="Tetratricopeptide repeat domain"/>
    <property type="match status" value="2"/>
</dbReference>
<dbReference type="InterPro" id="IPR036890">
    <property type="entry name" value="HATPase_C_sf"/>
</dbReference>
<name>A0A926F1I6_9BACT</name>
<gene>
    <name evidence="10" type="ORF">H8744_03375</name>
</gene>
<dbReference type="SMART" id="SM00387">
    <property type="entry name" value="HATPase_c"/>
    <property type="match status" value="1"/>
</dbReference>
<evidence type="ECO:0000256" key="8">
    <source>
        <dbReference type="SAM" id="Phobius"/>
    </source>
</evidence>
<comment type="caution">
    <text evidence="10">The sequence shown here is derived from an EMBL/GenBank/DDBJ whole genome shotgun (WGS) entry which is preliminary data.</text>
</comment>
<keyword evidence="11" id="KW-1185">Reference proteome</keyword>
<dbReference type="AlphaFoldDB" id="A0A926F1I6"/>
<sequence>MKHFQHTIIIRVSLLLYMLLLSITTIAQNNEMKDFNVDSTLYVYYQQCKGYIQSPIVLTMSDTLFQMAKSQNDQRMQAVALCTKLDFYYFHAQEDSIVSWVERIKEFALTTNQSKYYYFAWGKRLILYYIKSGKINTALYQSQLMLKDAIKRDDKEGMAYCYDCIGDIYIIKKLNEQAINAKLKAVEIIETYNLNSYNLFSKLATIAKLYSELSQPQKAIETIEKGEKYIYTSLHKADQKLSYVYYYLVLKQYDKAQKYLKEAEDIHAKDKRLKHQRKNLLDAEESYYRHTGQFQKALKILEYQEKIVQSMGEDQTELDVMLKRGDLYYQMGQKAIAADYLYNYITLSDSANNVNEQSAVTEFSTILNLEKLKTEKKELELKSKEEQLKYNRNFIILLAIILFIVVVLFYREYHLNKRLKISERQLVLKNKKLTESEENLRKARDKAEKASEMKTSFIRNMTHEIRTPLNSIVGFSQIIASQFKKDEDTYEFANIIGENSDKLLKLIDDVLNISDLESSEELVLTSTRINSCCQNSLERVRPYIPKSVTLEFHPAYDDLTIQTDEECISKILFNLLHNAAKFTEKGQIILAYTLSESKEKLVITVTDTGIGIPADKQEEVFERFTKISSFSQGCGLGLPLSKLLAQKLGGDLRIDKNYLSGCRFVLTLPINT</sequence>
<dbReference type="SMART" id="SM00388">
    <property type="entry name" value="HisKA"/>
    <property type="match status" value="1"/>
</dbReference>
<dbReference type="SUPFAM" id="SSF55874">
    <property type="entry name" value="ATPase domain of HSP90 chaperone/DNA topoisomerase II/histidine kinase"/>
    <property type="match status" value="1"/>
</dbReference>
<evidence type="ECO:0000256" key="4">
    <source>
        <dbReference type="ARBA" id="ARBA00022679"/>
    </source>
</evidence>
<dbReference type="InterPro" id="IPR011990">
    <property type="entry name" value="TPR-like_helical_dom_sf"/>
</dbReference>
<proteinExistence type="predicted"/>
<keyword evidence="5 10" id="KW-0418">Kinase</keyword>
<dbReference type="InterPro" id="IPR003594">
    <property type="entry name" value="HATPase_dom"/>
</dbReference>
<dbReference type="Pfam" id="PF02518">
    <property type="entry name" value="HATPase_c"/>
    <property type="match status" value="1"/>
</dbReference>
<comment type="catalytic activity">
    <reaction evidence="1">
        <text>ATP + protein L-histidine = ADP + protein N-phospho-L-histidine.</text>
        <dbReference type="EC" id="2.7.13.3"/>
    </reaction>
</comment>
<evidence type="ECO:0000256" key="5">
    <source>
        <dbReference type="ARBA" id="ARBA00022777"/>
    </source>
</evidence>
<dbReference type="Proteomes" id="UP000651085">
    <property type="component" value="Unassembled WGS sequence"/>
</dbReference>
<dbReference type="InterPro" id="IPR050736">
    <property type="entry name" value="Sensor_HK_Regulatory"/>
</dbReference>
<organism evidence="10 11">
    <name type="scientific">Jilunia laotingensis</name>
    <dbReference type="NCBI Taxonomy" id="2763675"/>
    <lineage>
        <taxon>Bacteria</taxon>
        <taxon>Pseudomonadati</taxon>
        <taxon>Bacteroidota</taxon>
        <taxon>Bacteroidia</taxon>
        <taxon>Bacteroidales</taxon>
        <taxon>Bacteroidaceae</taxon>
        <taxon>Jilunia</taxon>
    </lineage>
</organism>
<evidence type="ECO:0000313" key="11">
    <source>
        <dbReference type="Proteomes" id="UP000651085"/>
    </source>
</evidence>
<feature type="transmembrane region" description="Helical" evidence="8">
    <location>
        <begin position="393"/>
        <end position="410"/>
    </location>
</feature>
<protein>
    <recommendedName>
        <fullName evidence="2">histidine kinase</fullName>
        <ecNumber evidence="2">2.7.13.3</ecNumber>
    </recommendedName>
</protein>
<evidence type="ECO:0000256" key="1">
    <source>
        <dbReference type="ARBA" id="ARBA00000085"/>
    </source>
</evidence>